<proteinExistence type="inferred from homology"/>
<feature type="compositionally biased region" description="Acidic residues" evidence="4">
    <location>
        <begin position="639"/>
        <end position="652"/>
    </location>
</feature>
<sequence>MAASSLDDLKKVMLALPRMPKAIVDDTRHEKVLSYASAFISQSSPELYQTMLDQWHILSVLQECTAPGQDHRVSGVAMRILGVLLEHDPTRNGDGAVWHQLETRYPSLLDYLIQSNADDEALMRYSSWSALQHVVRYAKGAQWIQNTGRCPSMVRSAFKDTSNFVIVETCHFLVALINNSQPESFTSPLSTTFPGEEMMFSSGEETPHVSLLRSLLNQVPLCRLIHEMVSNQASEYDRLNGLEFLWMVTAARSPQSLAFLKQSRLLHDITTLLMDDSRLVRARALDVLAILLDTASDPLALIICQDDSATTTVTTITTATPATATTQNPQSADNDQQQPLTTCTDYLLDHIVLPLLLQPHYLKAWHVAVGILDAMVQPLCRVSDPTLRRSSLATILSTLLWILQACQDATTTTTTTTTTTVSTNGSGDGATIITIEGNPQCRLVQELNAKRYLHQEMRDAQRDKKRGDGRRRGGSEARVLTKTVVLSALKGVQKVARQSPESVEQSSLALERVLSILFNDALCADQRVFKTCLGTLPILLKAKVRDGQLLDRVLFSKTMSAILDLIRRQEGSSTPLKLILEAVQEFFADPGLGRVLVHEEIGQQLAQRLQAKLYDMEWDVRDTVVEFIGSLFADKGSVQEEEEEEEDDDEETYPATTTSLQAQQQRRQPRHGVAWALKYNLLESVFQKLTDEESYVRAASVHSLELVMRNRFGWAAMSDPAVRMEERLSAQLPELIRDSEAFVRRAVVDAMICLVKEREAGTVLLVNGTDLFIDAKFMSRLALDDADWEVRMRACRFLAAVWDHSRLLNAQDDPDSRRAARIAKRAKGTTTATAETKMTSNWWFYDIRGDEILIEATRDEARMVRAESIALVKMIKRQIEQATPPEELTAFLSGAGEQGTDGAASTSSGHHHQEPSSTSRKRGPADKVDDGIHVNSAEDEESHHHHHQQQQRHQHPHAAFYRALCALDFVRLDATASFEQLYEEVLNVERVEDVVMEESEQPNDGNNVLDCY</sequence>
<evidence type="ECO:0000256" key="1">
    <source>
        <dbReference type="ARBA" id="ARBA00004496"/>
    </source>
</evidence>
<feature type="compositionally biased region" description="Polar residues" evidence="4">
    <location>
        <begin position="654"/>
        <end position="666"/>
    </location>
</feature>
<feature type="region of interest" description="Disordered" evidence="4">
    <location>
        <begin position="636"/>
        <end position="666"/>
    </location>
</feature>
<dbReference type="GO" id="GO:0006974">
    <property type="term" value="P:DNA damage response"/>
    <property type="evidence" value="ECO:0007669"/>
    <property type="project" value="InterPro"/>
</dbReference>
<dbReference type="Gene3D" id="1.25.10.10">
    <property type="entry name" value="Leucine-rich Repeat Variant"/>
    <property type="match status" value="2"/>
</dbReference>
<name>A0A9P6U732_9FUNG</name>
<accession>A0A9P6U732</accession>
<keyword evidence="6" id="KW-1185">Reference proteome</keyword>
<dbReference type="InterPro" id="IPR038904">
    <property type="entry name" value="BRAT1"/>
</dbReference>
<evidence type="ECO:0000256" key="3">
    <source>
        <dbReference type="ARBA" id="ARBA00061308"/>
    </source>
</evidence>
<dbReference type="EMBL" id="JAAAJB010000202">
    <property type="protein sequence ID" value="KAG0261934.1"/>
    <property type="molecule type" value="Genomic_DNA"/>
</dbReference>
<dbReference type="GO" id="GO:0005634">
    <property type="term" value="C:nucleus"/>
    <property type="evidence" value="ECO:0007669"/>
    <property type="project" value="TreeGrafter"/>
</dbReference>
<protein>
    <submittedName>
        <fullName evidence="5">Uncharacterized protein</fullName>
    </submittedName>
</protein>
<feature type="region of interest" description="Disordered" evidence="4">
    <location>
        <begin position="455"/>
        <end position="476"/>
    </location>
</feature>
<dbReference type="PANTHER" id="PTHR21331">
    <property type="entry name" value="BRCA1-ASSOCIATED ATM ACTIVATOR 1"/>
    <property type="match status" value="1"/>
</dbReference>
<organism evidence="5 6">
    <name type="scientific">Actinomortierella ambigua</name>
    <dbReference type="NCBI Taxonomy" id="1343610"/>
    <lineage>
        <taxon>Eukaryota</taxon>
        <taxon>Fungi</taxon>
        <taxon>Fungi incertae sedis</taxon>
        <taxon>Mucoromycota</taxon>
        <taxon>Mortierellomycotina</taxon>
        <taxon>Mortierellomycetes</taxon>
        <taxon>Mortierellales</taxon>
        <taxon>Mortierellaceae</taxon>
        <taxon>Actinomortierella</taxon>
    </lineage>
</organism>
<feature type="region of interest" description="Disordered" evidence="4">
    <location>
        <begin position="895"/>
        <end position="931"/>
    </location>
</feature>
<comment type="caution">
    <text evidence="5">The sequence shown here is derived from an EMBL/GenBank/DDBJ whole genome shotgun (WGS) entry which is preliminary data.</text>
</comment>
<evidence type="ECO:0000256" key="4">
    <source>
        <dbReference type="SAM" id="MobiDB-lite"/>
    </source>
</evidence>
<comment type="subcellular location">
    <subcellularLocation>
        <location evidence="1">Cytoplasm</location>
    </subcellularLocation>
</comment>
<dbReference type="OrthoDB" id="10057956at2759"/>
<evidence type="ECO:0000313" key="5">
    <source>
        <dbReference type="EMBL" id="KAG0261934.1"/>
    </source>
</evidence>
<keyword evidence="2" id="KW-0963">Cytoplasm</keyword>
<feature type="compositionally biased region" description="Basic and acidic residues" evidence="4">
    <location>
        <begin position="455"/>
        <end position="475"/>
    </location>
</feature>
<dbReference type="InterPro" id="IPR011989">
    <property type="entry name" value="ARM-like"/>
</dbReference>
<comment type="similarity">
    <text evidence="3">Belongs to the BRAT1 family.</text>
</comment>
<evidence type="ECO:0000256" key="2">
    <source>
        <dbReference type="ARBA" id="ARBA00022490"/>
    </source>
</evidence>
<dbReference type="PANTHER" id="PTHR21331:SF2">
    <property type="entry name" value="BRCA1-ASSOCIATED ATM ACTIVATOR 1"/>
    <property type="match status" value="1"/>
</dbReference>
<dbReference type="SUPFAM" id="SSF48371">
    <property type="entry name" value="ARM repeat"/>
    <property type="match status" value="1"/>
</dbReference>
<evidence type="ECO:0000313" key="6">
    <source>
        <dbReference type="Proteomes" id="UP000807716"/>
    </source>
</evidence>
<dbReference type="Proteomes" id="UP000807716">
    <property type="component" value="Unassembled WGS sequence"/>
</dbReference>
<dbReference type="InterPro" id="IPR016024">
    <property type="entry name" value="ARM-type_fold"/>
</dbReference>
<reference evidence="5" key="1">
    <citation type="journal article" date="2020" name="Fungal Divers.">
        <title>Resolving the Mortierellaceae phylogeny through synthesis of multi-gene phylogenetics and phylogenomics.</title>
        <authorList>
            <person name="Vandepol N."/>
            <person name="Liber J."/>
            <person name="Desiro A."/>
            <person name="Na H."/>
            <person name="Kennedy M."/>
            <person name="Barry K."/>
            <person name="Grigoriev I.V."/>
            <person name="Miller A.N."/>
            <person name="O'Donnell K."/>
            <person name="Stajich J.E."/>
            <person name="Bonito G."/>
        </authorList>
    </citation>
    <scope>NUCLEOTIDE SEQUENCE</scope>
    <source>
        <strain evidence="5">BC1065</strain>
    </source>
</reference>
<gene>
    <name evidence="5" type="ORF">DFQ27_002706</name>
</gene>
<dbReference type="AlphaFoldDB" id="A0A9P6U732"/>
<dbReference type="GO" id="GO:0005737">
    <property type="term" value="C:cytoplasm"/>
    <property type="evidence" value="ECO:0007669"/>
    <property type="project" value="UniProtKB-SubCell"/>
</dbReference>